<dbReference type="AlphaFoldDB" id="A0A521FF61"/>
<evidence type="ECO:0000313" key="3">
    <source>
        <dbReference type="Proteomes" id="UP000319267"/>
    </source>
</evidence>
<organism evidence="2 3">
    <name type="scientific">Flavobacterium nitrogenifigens</name>
    <dbReference type="NCBI Taxonomy" id="1617283"/>
    <lineage>
        <taxon>Bacteria</taxon>
        <taxon>Pseudomonadati</taxon>
        <taxon>Bacteroidota</taxon>
        <taxon>Flavobacteriia</taxon>
        <taxon>Flavobacteriales</taxon>
        <taxon>Flavobacteriaceae</taxon>
        <taxon>Flavobacterium</taxon>
    </lineage>
</organism>
<reference evidence="2 3" key="1">
    <citation type="submission" date="2017-05" db="EMBL/GenBank/DDBJ databases">
        <authorList>
            <person name="Varghese N."/>
            <person name="Submissions S."/>
        </authorList>
    </citation>
    <scope>NUCLEOTIDE SEQUENCE [LARGE SCALE GENOMIC DNA]</scope>
    <source>
        <strain evidence="2 3">DSM 29982</strain>
    </source>
</reference>
<evidence type="ECO:0000313" key="2">
    <source>
        <dbReference type="EMBL" id="SMO94769.1"/>
    </source>
</evidence>
<feature type="transmembrane region" description="Helical" evidence="1">
    <location>
        <begin position="12"/>
        <end position="31"/>
    </location>
</feature>
<feature type="transmembrane region" description="Helical" evidence="1">
    <location>
        <begin position="81"/>
        <end position="105"/>
    </location>
</feature>
<name>A0A521FF61_9FLAO</name>
<sequence length="141" mass="16757">MKKNIKEILVSILGYLSLSFLKILIILILIFSDDNFYYLSKQKNINYGDLAMKLFYINVIPLILYPLICSYFIYKYLNSFINTLIVILVSILIYYLIDFIPLVFFIENHRYKVYVSITLVVLLMIWISLLLQRYGSRKVSE</sequence>
<proteinExistence type="predicted"/>
<gene>
    <name evidence="2" type="ORF">SAMN06265220_1112</name>
</gene>
<keyword evidence="1" id="KW-0812">Transmembrane</keyword>
<feature type="transmembrane region" description="Helical" evidence="1">
    <location>
        <begin position="51"/>
        <end position="74"/>
    </location>
</feature>
<evidence type="ECO:0000256" key="1">
    <source>
        <dbReference type="SAM" id="Phobius"/>
    </source>
</evidence>
<keyword evidence="1" id="KW-1133">Transmembrane helix</keyword>
<keyword evidence="1" id="KW-0472">Membrane</keyword>
<protein>
    <submittedName>
        <fullName evidence="2">Uncharacterized protein</fullName>
    </submittedName>
</protein>
<dbReference type="Proteomes" id="UP000319267">
    <property type="component" value="Unassembled WGS sequence"/>
</dbReference>
<accession>A0A521FF61</accession>
<feature type="transmembrane region" description="Helical" evidence="1">
    <location>
        <begin position="111"/>
        <end position="131"/>
    </location>
</feature>
<dbReference type="EMBL" id="FXTQ01000011">
    <property type="protein sequence ID" value="SMO94769.1"/>
    <property type="molecule type" value="Genomic_DNA"/>
</dbReference>
<keyword evidence="3" id="KW-1185">Reference proteome</keyword>